<dbReference type="Gene3D" id="2.40.50.140">
    <property type="entry name" value="Nucleic acid-binding proteins"/>
    <property type="match status" value="1"/>
</dbReference>
<dbReference type="InterPro" id="IPR012340">
    <property type="entry name" value="NA-bd_OB-fold"/>
</dbReference>
<evidence type="ECO:0000313" key="4">
    <source>
        <dbReference type="Proteomes" id="UP001239169"/>
    </source>
</evidence>
<dbReference type="PROSITE" id="PS50935">
    <property type="entry name" value="SSB"/>
    <property type="match status" value="1"/>
</dbReference>
<evidence type="ECO:0000313" key="3">
    <source>
        <dbReference type="EMBL" id="WGX74609.1"/>
    </source>
</evidence>
<keyword evidence="1 2" id="KW-0238">DNA-binding</keyword>
<protein>
    <submittedName>
        <fullName evidence="3">Single-stranded DNA-binding protein</fullName>
    </submittedName>
</protein>
<keyword evidence="4" id="KW-1185">Reference proteome</keyword>
<reference evidence="3 4" key="1">
    <citation type="submission" date="2023-04" db="EMBL/GenBank/DDBJ databases">
        <title>Bacteria Genome Submission.</title>
        <authorList>
            <person name="Isaac P."/>
        </authorList>
    </citation>
    <scope>NUCLEOTIDE SEQUENCE [LARGE SCALE GENOMIC DNA]</scope>
    <source>
        <strain evidence="3 4">SampleS7P1</strain>
    </source>
</reference>
<proteinExistence type="predicted"/>
<dbReference type="SUPFAM" id="SSF50249">
    <property type="entry name" value="Nucleic acid-binding proteins"/>
    <property type="match status" value="1"/>
</dbReference>
<dbReference type="Proteomes" id="UP001239169">
    <property type="component" value="Chromosome"/>
</dbReference>
<dbReference type="Pfam" id="PF00436">
    <property type="entry name" value="SSB"/>
    <property type="match status" value="1"/>
</dbReference>
<name>A0ABY8QZ90_PARBF</name>
<sequence>MNSVILVGRLTKDPEVKYVGEKNILVTNFTLAVDRKSKKKAKVKNRFYKN</sequence>
<evidence type="ECO:0000256" key="1">
    <source>
        <dbReference type="ARBA" id="ARBA00023125"/>
    </source>
</evidence>
<dbReference type="GO" id="GO:0003677">
    <property type="term" value="F:DNA binding"/>
    <property type="evidence" value="ECO:0007669"/>
    <property type="project" value="UniProtKB-KW"/>
</dbReference>
<organism evidence="3 4">
    <name type="scientific">Paraclostridium bifermentans</name>
    <name type="common">Clostridium bifermentans</name>
    <dbReference type="NCBI Taxonomy" id="1490"/>
    <lineage>
        <taxon>Bacteria</taxon>
        <taxon>Bacillati</taxon>
        <taxon>Bacillota</taxon>
        <taxon>Clostridia</taxon>
        <taxon>Peptostreptococcales</taxon>
        <taxon>Peptostreptococcaceae</taxon>
        <taxon>Paraclostridium</taxon>
    </lineage>
</organism>
<gene>
    <name evidence="3" type="ORF">QJS64_10485</name>
</gene>
<dbReference type="EMBL" id="CP124685">
    <property type="protein sequence ID" value="WGX74609.1"/>
    <property type="molecule type" value="Genomic_DNA"/>
</dbReference>
<evidence type="ECO:0000256" key="2">
    <source>
        <dbReference type="PROSITE-ProRule" id="PRU00252"/>
    </source>
</evidence>
<dbReference type="InterPro" id="IPR000424">
    <property type="entry name" value="Primosome_PriB/ssb"/>
</dbReference>
<accession>A0ABY8QZ90</accession>